<dbReference type="EMBL" id="VSSQ01000105">
    <property type="protein sequence ID" value="MPL77246.1"/>
    <property type="molecule type" value="Genomic_DNA"/>
</dbReference>
<evidence type="ECO:0000256" key="6">
    <source>
        <dbReference type="ARBA" id="ARBA00022989"/>
    </source>
</evidence>
<sequence>MLGYLIEKEFKQIKRDFILPKLILLFPFIALILLPYAANFEFKDIRVVVVDNDKSSYSNQVLNKLRANTSININYFEDTYVKAMELIHEDRADMIINIPLGFEKDYIVNKKSNILIAVNTVNGMKGSISAMYAQNIISDFSHEKNSSIQVLNSPKMEIQPLYSFNKTLNYKFFMVPALMVMILTLICGFLPAFNIVGEKEKGNMEQINVSPITKPVFILSKLIPYWIIGAIVISIGFLVAWLFYGITPQGSIFTVYLFSFIFTLAISGLGLLLSNYAQSYQQAVFMMFFFIMILILMSGLYTPFTSMPPWAQTIGSFSPLKYFIDVMRCVYLKGSNIVELLPQLYALLGFVVVVNTWAILSYRKKN</sequence>
<dbReference type="Gene3D" id="3.40.1710.10">
    <property type="entry name" value="abc type-2 transporter like domain"/>
    <property type="match status" value="1"/>
</dbReference>
<evidence type="ECO:0000256" key="7">
    <source>
        <dbReference type="ARBA" id="ARBA00023136"/>
    </source>
</evidence>
<dbReference type="PROSITE" id="PS51012">
    <property type="entry name" value="ABC_TM2"/>
    <property type="match status" value="1"/>
</dbReference>
<dbReference type="PANTHER" id="PTHR30294:SF29">
    <property type="entry name" value="MULTIDRUG ABC TRANSPORTER PERMEASE YBHS-RELATED"/>
    <property type="match status" value="1"/>
</dbReference>
<dbReference type="AlphaFoldDB" id="A0A644UE33"/>
<accession>A0A644UE33</accession>
<comment type="subcellular location">
    <subcellularLocation>
        <location evidence="1">Cell membrane</location>
        <topology evidence="1">Multi-pass membrane protein</topology>
    </subcellularLocation>
</comment>
<feature type="domain" description="ABC transmembrane type-2" evidence="9">
    <location>
        <begin position="130"/>
        <end position="365"/>
    </location>
</feature>
<dbReference type="InterPro" id="IPR051449">
    <property type="entry name" value="ABC-2_transporter_component"/>
</dbReference>
<feature type="transmembrane region" description="Helical" evidence="8">
    <location>
        <begin position="250"/>
        <end position="272"/>
    </location>
</feature>
<comment type="similarity">
    <text evidence="2">Belongs to the ABC-2 integral membrane protein family.</text>
</comment>
<protein>
    <submittedName>
        <fullName evidence="10">Putative multidrug ABC transporter permease YbhR</fullName>
    </submittedName>
</protein>
<evidence type="ECO:0000256" key="1">
    <source>
        <dbReference type="ARBA" id="ARBA00004651"/>
    </source>
</evidence>
<dbReference type="GO" id="GO:0005886">
    <property type="term" value="C:plasma membrane"/>
    <property type="evidence" value="ECO:0007669"/>
    <property type="project" value="UniProtKB-SubCell"/>
</dbReference>
<gene>
    <name evidence="10" type="primary">ybhR_12</name>
    <name evidence="10" type="ORF">SDC9_23099</name>
</gene>
<organism evidence="10">
    <name type="scientific">bioreactor metagenome</name>
    <dbReference type="NCBI Taxonomy" id="1076179"/>
    <lineage>
        <taxon>unclassified sequences</taxon>
        <taxon>metagenomes</taxon>
        <taxon>ecological metagenomes</taxon>
    </lineage>
</organism>
<proteinExistence type="inferred from homology"/>
<keyword evidence="7 8" id="KW-0472">Membrane</keyword>
<evidence type="ECO:0000256" key="3">
    <source>
        <dbReference type="ARBA" id="ARBA00022448"/>
    </source>
</evidence>
<dbReference type="Pfam" id="PF12698">
    <property type="entry name" value="ABC2_membrane_3"/>
    <property type="match status" value="1"/>
</dbReference>
<keyword evidence="4" id="KW-1003">Cell membrane</keyword>
<feature type="transmembrane region" description="Helical" evidence="8">
    <location>
        <begin position="222"/>
        <end position="244"/>
    </location>
</feature>
<feature type="transmembrane region" description="Helical" evidence="8">
    <location>
        <begin position="344"/>
        <end position="362"/>
    </location>
</feature>
<evidence type="ECO:0000259" key="9">
    <source>
        <dbReference type="PROSITE" id="PS51012"/>
    </source>
</evidence>
<evidence type="ECO:0000256" key="5">
    <source>
        <dbReference type="ARBA" id="ARBA00022692"/>
    </source>
</evidence>
<keyword evidence="3" id="KW-0813">Transport</keyword>
<keyword evidence="5 8" id="KW-0812">Transmembrane</keyword>
<feature type="transmembrane region" description="Helical" evidence="8">
    <location>
        <begin position="172"/>
        <end position="196"/>
    </location>
</feature>
<dbReference type="PANTHER" id="PTHR30294">
    <property type="entry name" value="MEMBRANE COMPONENT OF ABC TRANSPORTER YHHJ-RELATED"/>
    <property type="match status" value="1"/>
</dbReference>
<feature type="transmembrane region" description="Helical" evidence="8">
    <location>
        <begin position="18"/>
        <end position="38"/>
    </location>
</feature>
<name>A0A644UE33_9ZZZZ</name>
<feature type="transmembrane region" description="Helical" evidence="8">
    <location>
        <begin position="284"/>
        <end position="304"/>
    </location>
</feature>
<evidence type="ECO:0000256" key="2">
    <source>
        <dbReference type="ARBA" id="ARBA00007783"/>
    </source>
</evidence>
<keyword evidence="6 8" id="KW-1133">Transmembrane helix</keyword>
<dbReference type="InterPro" id="IPR013525">
    <property type="entry name" value="ABC2_TM"/>
</dbReference>
<dbReference type="InterPro" id="IPR047817">
    <property type="entry name" value="ABC2_TM_bact-type"/>
</dbReference>
<reference evidence="10" key="1">
    <citation type="submission" date="2019-08" db="EMBL/GenBank/DDBJ databases">
        <authorList>
            <person name="Kucharzyk K."/>
            <person name="Murdoch R.W."/>
            <person name="Higgins S."/>
            <person name="Loffler F."/>
        </authorList>
    </citation>
    <scope>NUCLEOTIDE SEQUENCE</scope>
</reference>
<evidence type="ECO:0000256" key="4">
    <source>
        <dbReference type="ARBA" id="ARBA00022475"/>
    </source>
</evidence>
<evidence type="ECO:0000313" key="10">
    <source>
        <dbReference type="EMBL" id="MPL77246.1"/>
    </source>
</evidence>
<dbReference type="GO" id="GO:0140359">
    <property type="term" value="F:ABC-type transporter activity"/>
    <property type="evidence" value="ECO:0007669"/>
    <property type="project" value="InterPro"/>
</dbReference>
<comment type="caution">
    <text evidence="10">The sequence shown here is derived from an EMBL/GenBank/DDBJ whole genome shotgun (WGS) entry which is preliminary data.</text>
</comment>
<evidence type="ECO:0000256" key="8">
    <source>
        <dbReference type="SAM" id="Phobius"/>
    </source>
</evidence>